<evidence type="ECO:0000256" key="4">
    <source>
        <dbReference type="ARBA" id="ARBA00022737"/>
    </source>
</evidence>
<dbReference type="SUPFAM" id="SSF47336">
    <property type="entry name" value="ACP-like"/>
    <property type="match status" value="2"/>
</dbReference>
<dbReference type="InterPro" id="IPR020845">
    <property type="entry name" value="AMP-binding_CS"/>
</dbReference>
<protein>
    <recommendedName>
        <fullName evidence="6">Carrier domain-containing protein</fullName>
    </recommendedName>
</protein>
<feature type="domain" description="Carrier" evidence="6">
    <location>
        <begin position="1319"/>
        <end position="1393"/>
    </location>
</feature>
<keyword evidence="5" id="KW-0045">Antibiotic biosynthesis</keyword>
<accession>A0ABQ1E6E3</accession>
<evidence type="ECO:0000313" key="7">
    <source>
        <dbReference type="EMBL" id="GFZ30330.1"/>
    </source>
</evidence>
<dbReference type="InterPro" id="IPR010060">
    <property type="entry name" value="NRPS_synth"/>
</dbReference>
<dbReference type="EMBL" id="BMBA01000001">
    <property type="protein sequence ID" value="GFZ30330.1"/>
    <property type="molecule type" value="Genomic_DNA"/>
</dbReference>
<dbReference type="SUPFAM" id="SSF56801">
    <property type="entry name" value="Acetyl-CoA synthetase-like"/>
    <property type="match status" value="2"/>
</dbReference>
<evidence type="ECO:0000256" key="1">
    <source>
        <dbReference type="ARBA" id="ARBA00001957"/>
    </source>
</evidence>
<dbReference type="PANTHER" id="PTHR45527:SF1">
    <property type="entry name" value="FATTY ACID SYNTHASE"/>
    <property type="match status" value="1"/>
</dbReference>
<dbReference type="InterPro" id="IPR009081">
    <property type="entry name" value="PP-bd_ACP"/>
</dbReference>
<dbReference type="InterPro" id="IPR045851">
    <property type="entry name" value="AMP-bd_C_sf"/>
</dbReference>
<gene>
    <name evidence="7" type="ORF">CSC2_08560</name>
</gene>
<dbReference type="Gene3D" id="3.40.50.980">
    <property type="match status" value="3"/>
</dbReference>
<evidence type="ECO:0000313" key="8">
    <source>
        <dbReference type="Proteomes" id="UP000663802"/>
    </source>
</evidence>
<dbReference type="Proteomes" id="UP000663802">
    <property type="component" value="Unassembled WGS sequence"/>
</dbReference>
<reference evidence="7 8" key="1">
    <citation type="journal article" date="2021" name="Int. J. Syst. Evol. Microbiol.">
        <title>Clostridium zeae sp. nov., isolated from corn silage.</title>
        <authorList>
            <person name="Kobayashi H."/>
            <person name="Tanizawa Y."/>
            <person name="Yagura M."/>
            <person name="Sakamoto M."/>
            <person name="Ohkuma M."/>
            <person name="Tohno M."/>
        </authorList>
    </citation>
    <scope>NUCLEOTIDE SEQUENCE [LARGE SCALE GENOMIC DNA]</scope>
    <source>
        <strain evidence="7 8">CSC2</strain>
    </source>
</reference>
<dbReference type="InterPro" id="IPR006162">
    <property type="entry name" value="Ppantetheine_attach_site"/>
</dbReference>
<keyword evidence="4" id="KW-0677">Repeat</keyword>
<organism evidence="7 8">
    <name type="scientific">Clostridium zeae</name>
    <dbReference type="NCBI Taxonomy" id="2759022"/>
    <lineage>
        <taxon>Bacteria</taxon>
        <taxon>Bacillati</taxon>
        <taxon>Bacillota</taxon>
        <taxon>Clostridia</taxon>
        <taxon>Eubacteriales</taxon>
        <taxon>Clostridiaceae</taxon>
        <taxon>Clostridium</taxon>
    </lineage>
</organism>
<dbReference type="InterPro" id="IPR010071">
    <property type="entry name" value="AA_adenyl_dom"/>
</dbReference>
<dbReference type="Gene3D" id="1.10.1200.10">
    <property type="entry name" value="ACP-like"/>
    <property type="match status" value="2"/>
</dbReference>
<feature type="domain" description="Carrier" evidence="6">
    <location>
        <begin position="300"/>
        <end position="375"/>
    </location>
</feature>
<dbReference type="Gene3D" id="3.30.300.30">
    <property type="match status" value="2"/>
</dbReference>
<keyword evidence="2" id="KW-0596">Phosphopantetheine</keyword>
<sequence>MSLFNGAELHILSKDTISDYERFEDYLSNNNITIANLPPMYVNNLNHDRVKSLRILLTAGSVIDKKLLNMWSNKLDYINGYGPTETTVCTTLWKYESSVEKLASVPIGKPINNLSVYIINKNKELLPIGVAGELCVSGDSLALGYLNKEELTNEKFIDNPFIKGIKMYKTGDLVKWLPDGNIEYIGRIDNQVKIRGFRIELGEIESALNKCYEIKESSVIARKDANGELKLIAYLVFNKGESETQLSNIKAQIKNKLPGYMMPSYYVKLDKMPLTVNGKIDTKNLPEVDYANLIQQEYIAPSNETETALAQIWQKVLGVKNIGIMDDFFDLGGHSLKAGVVVSEIRRKFEREINVKNLFNNSNIKSLARFIEKQDKKKYEEIQICKEKKYYKASSAEARMYISWQLNKDSLEYNLPIMIEMEENIDKNKIEAALNKLISRHESLRTSFEIIDGVVVQKILDNWNLDFKYKELNNENLKSEIENFIKPFDLNKAPLLRSELVKLGERDYKLIVDFHHIAVDGVSSSIIMSELENYYEGGKLEELKIQYKDYSEWQNSKEQQEALKIQEQYWLKKFEDDVPVLELITDYERPKIRMVEGHRINFNVNENLTAMLRKLAKETGTTLYMVLLSAFNVLLSKYSGQEDIVIGTVEAGREKAELKNLVGMFVNTVVIRNYPKSSKAYREFLEEVKNNIISDFENKEYQYQNLIEKLNIKRDASRNPMFDVMFVVENMELNNKYKITELKLDIAKFDLNLIATEVDNTINFNLEYSVNLFKKDTIERMVTSYVNILTCVAERSDVKLSEIDMLSKEEKNKVIYEFNATNRAYESGKTIQELFEEQVVKTPENIVVGYENSNLTYKQLNESSNSLARVLREKGISSESIVGIMMERSVDMLVGIMGILKSGGAYLPIDPEYPEDRIKYMLTDSNAKLLLTQTKLMEKVDFSGETINLDDKELYGRDNSNLDKVCCEENLAYVIYTSGTTGNPKGVMVEHKALVNLCNWHNDYYEVSEKDKATKYAGFAFDASVWEIFPYLIKGAAIEIIPKDIMLDVERLHEYYNEKGITISFLPTQVCEQFINFESKSLRVLLTGADKLKTYKETNYKLVNNYGPTENTVVSTSFIVDKQYKNIPIGKPIHNTSVYILSKDGETAPIGVPGELCVAGDNLARGYINREELTREKFVDNPFEPGKKMYKTGDLARWLADGNIEYLGRIDNQVKIRGYRIEIGEIESQMLKIPAIKEAVVVARTDDNGNSYLCSYVTAEEEIAASTIKEELANELPMYMIPSYICTLDKLPITTNGKVDKKALPDIENCGLIQENYESPRDKVEEILVDIWQTVLGVKKVGINSNYYELGGDSIKSIQIVSRLRQNKLNLEVKDLMKYRTIKELSPRVEDISSDINQEIVEGIVQFTPIQKWFFEQKFLEENHFNQSNIFEKKGSIDEDILRKAFAKIVEHHDALRMIYKKDEEVIQVNRGIESSEDIFTLDVYDLKNDNHYKNTIEQISNRIQESMDLEKGILVKLAIFKTQKEDYLLIAMHHMIIDGVSWRILQEDLENSYLCVQEDREIELPLKTISFKEWAERLNNYANSKEFLKEKKYWKQVEETQIDMLTKDDTTDSISQCEYSEVKLTFSKDETEDILRKTSHAYNTEINDILLCALGITLKEWKGIDNIAVNLEGHGREEILVNTSIDRTIGWFTSMYPVVLDMNNADELSSCIKNTKEMLRRIPNKGVGYSILKYLTSDENKKDIEFKIMPEISFNYLGEFNQDENKGIFTYSDLKRGNENSPLNFMYESININGLTVNKEMQFDFGSNSYGYEEIEILSKKYKENVIKIAEHCKNKKEKENTLSDYGDNDLSLEDLNEILLNN</sequence>
<comment type="cofactor">
    <cofactor evidence="1">
        <name>pantetheine 4'-phosphate</name>
        <dbReference type="ChEBI" id="CHEBI:47942"/>
    </cofactor>
</comment>
<evidence type="ECO:0000259" key="6">
    <source>
        <dbReference type="PROSITE" id="PS50075"/>
    </source>
</evidence>
<dbReference type="InterPro" id="IPR036736">
    <property type="entry name" value="ACP-like_sf"/>
</dbReference>
<dbReference type="NCBIfam" id="NF003417">
    <property type="entry name" value="PRK04813.1"/>
    <property type="match status" value="2"/>
</dbReference>
<dbReference type="InterPro" id="IPR023213">
    <property type="entry name" value="CAT-like_dom_sf"/>
</dbReference>
<dbReference type="InterPro" id="IPR025110">
    <property type="entry name" value="AMP-bd_C"/>
</dbReference>
<dbReference type="SUPFAM" id="SSF52777">
    <property type="entry name" value="CoA-dependent acyltransferases"/>
    <property type="match status" value="4"/>
</dbReference>
<dbReference type="NCBIfam" id="TIGR01720">
    <property type="entry name" value="NRPS-para261"/>
    <property type="match status" value="1"/>
</dbReference>
<dbReference type="PROSITE" id="PS00012">
    <property type="entry name" value="PHOSPHOPANTETHEINE"/>
    <property type="match status" value="1"/>
</dbReference>
<dbReference type="InterPro" id="IPR001242">
    <property type="entry name" value="Condensation_dom"/>
</dbReference>
<dbReference type="Pfam" id="PF00668">
    <property type="entry name" value="Condensation"/>
    <property type="match status" value="2"/>
</dbReference>
<dbReference type="Gene3D" id="2.30.38.10">
    <property type="entry name" value="Luciferase, Domain 3"/>
    <property type="match status" value="2"/>
</dbReference>
<comment type="caution">
    <text evidence="7">The sequence shown here is derived from an EMBL/GenBank/DDBJ whole genome shotgun (WGS) entry which is preliminary data.</text>
</comment>
<dbReference type="CDD" id="cd19534">
    <property type="entry name" value="E_NRPS"/>
    <property type="match status" value="1"/>
</dbReference>
<dbReference type="PROSITE" id="PS50075">
    <property type="entry name" value="CARRIER"/>
    <property type="match status" value="2"/>
</dbReference>
<dbReference type="Pfam" id="PF00501">
    <property type="entry name" value="AMP-binding"/>
    <property type="match status" value="2"/>
</dbReference>
<evidence type="ECO:0000256" key="5">
    <source>
        <dbReference type="ARBA" id="ARBA00023194"/>
    </source>
</evidence>
<name>A0ABQ1E6E3_9CLOT</name>
<dbReference type="PANTHER" id="PTHR45527">
    <property type="entry name" value="NONRIBOSOMAL PEPTIDE SYNTHETASE"/>
    <property type="match status" value="1"/>
</dbReference>
<dbReference type="Gene3D" id="3.30.559.30">
    <property type="entry name" value="Nonribosomal peptide synthetase, condensation domain"/>
    <property type="match status" value="2"/>
</dbReference>
<dbReference type="Pfam" id="PF13193">
    <property type="entry name" value="AMP-binding_C"/>
    <property type="match status" value="2"/>
</dbReference>
<dbReference type="CDD" id="cd19531">
    <property type="entry name" value="LCL_NRPS-like"/>
    <property type="match status" value="1"/>
</dbReference>
<keyword evidence="8" id="KW-1185">Reference proteome</keyword>
<keyword evidence="3" id="KW-0597">Phosphoprotein</keyword>
<dbReference type="InterPro" id="IPR000873">
    <property type="entry name" value="AMP-dep_synth/lig_dom"/>
</dbReference>
<dbReference type="NCBIfam" id="TIGR01733">
    <property type="entry name" value="AA-adenyl-dom"/>
    <property type="match status" value="1"/>
</dbReference>
<evidence type="ECO:0000256" key="2">
    <source>
        <dbReference type="ARBA" id="ARBA00022450"/>
    </source>
</evidence>
<dbReference type="PROSITE" id="PS00455">
    <property type="entry name" value="AMP_BINDING"/>
    <property type="match status" value="1"/>
</dbReference>
<evidence type="ECO:0000256" key="3">
    <source>
        <dbReference type="ARBA" id="ARBA00022553"/>
    </source>
</evidence>
<dbReference type="Pfam" id="PF00550">
    <property type="entry name" value="PP-binding"/>
    <property type="match status" value="2"/>
</dbReference>
<dbReference type="Gene3D" id="3.30.559.10">
    <property type="entry name" value="Chloramphenicol acetyltransferase-like domain"/>
    <property type="match status" value="2"/>
</dbReference>
<proteinExistence type="predicted"/>